<keyword evidence="3" id="KW-1185">Reference proteome</keyword>
<comment type="caution">
    <text evidence="2">The sequence shown here is derived from an EMBL/GenBank/DDBJ whole genome shotgun (WGS) entry which is preliminary data.</text>
</comment>
<proteinExistence type="predicted"/>
<evidence type="ECO:0000313" key="2">
    <source>
        <dbReference type="EMBL" id="KAK0430918.1"/>
    </source>
</evidence>
<gene>
    <name evidence="2" type="ORF">EV421DRAFT_1743601</name>
</gene>
<feature type="region of interest" description="Disordered" evidence="1">
    <location>
        <begin position="135"/>
        <end position="163"/>
    </location>
</feature>
<organism evidence="2 3">
    <name type="scientific">Armillaria borealis</name>
    <dbReference type="NCBI Taxonomy" id="47425"/>
    <lineage>
        <taxon>Eukaryota</taxon>
        <taxon>Fungi</taxon>
        <taxon>Dikarya</taxon>
        <taxon>Basidiomycota</taxon>
        <taxon>Agaricomycotina</taxon>
        <taxon>Agaricomycetes</taxon>
        <taxon>Agaricomycetidae</taxon>
        <taxon>Agaricales</taxon>
        <taxon>Marasmiineae</taxon>
        <taxon>Physalacriaceae</taxon>
        <taxon>Armillaria</taxon>
    </lineage>
</organism>
<dbReference type="Proteomes" id="UP001175226">
    <property type="component" value="Unassembled WGS sequence"/>
</dbReference>
<dbReference type="AlphaFoldDB" id="A0AA39IXZ2"/>
<dbReference type="EMBL" id="JAUEPT010000129">
    <property type="protein sequence ID" value="KAK0430918.1"/>
    <property type="molecule type" value="Genomic_DNA"/>
</dbReference>
<reference evidence="2" key="1">
    <citation type="submission" date="2023-06" db="EMBL/GenBank/DDBJ databases">
        <authorList>
            <consortium name="Lawrence Berkeley National Laboratory"/>
            <person name="Ahrendt S."/>
            <person name="Sahu N."/>
            <person name="Indic B."/>
            <person name="Wong-Bajracharya J."/>
            <person name="Merenyi Z."/>
            <person name="Ke H.-M."/>
            <person name="Monk M."/>
            <person name="Kocsube S."/>
            <person name="Drula E."/>
            <person name="Lipzen A."/>
            <person name="Balint B."/>
            <person name="Henrissat B."/>
            <person name="Andreopoulos B."/>
            <person name="Martin F.M."/>
            <person name="Harder C.B."/>
            <person name="Rigling D."/>
            <person name="Ford K.L."/>
            <person name="Foster G.D."/>
            <person name="Pangilinan J."/>
            <person name="Papanicolaou A."/>
            <person name="Barry K."/>
            <person name="LaButti K."/>
            <person name="Viragh M."/>
            <person name="Koriabine M."/>
            <person name="Yan M."/>
            <person name="Riley R."/>
            <person name="Champramary S."/>
            <person name="Plett K.L."/>
            <person name="Tsai I.J."/>
            <person name="Slot J."/>
            <person name="Sipos G."/>
            <person name="Plett J."/>
            <person name="Nagy L.G."/>
            <person name="Grigoriev I.V."/>
        </authorList>
    </citation>
    <scope>NUCLEOTIDE SEQUENCE</scope>
    <source>
        <strain evidence="2">FPL87.14</strain>
    </source>
</reference>
<name>A0AA39IXZ2_9AGAR</name>
<evidence type="ECO:0000313" key="3">
    <source>
        <dbReference type="Proteomes" id="UP001175226"/>
    </source>
</evidence>
<protein>
    <submittedName>
        <fullName evidence="2">Uncharacterized protein</fullName>
    </submittedName>
</protein>
<accession>A0AA39IXZ2</accession>
<evidence type="ECO:0000256" key="1">
    <source>
        <dbReference type="SAM" id="MobiDB-lite"/>
    </source>
</evidence>
<sequence>MDDEMMQETWVCPFIPTYRSVVQYSKSTLDAYLLGLFMAYHACFRCLLGTPTNPNDLNSVRAWKLTGNHSPDSPPTIRRSDPPCEGADTHSACLRHSSAKNDSLVPVPSSSKPVSAGCSPFIDLLIPGCSSSDRIGGEHLMTGSKRTRGSSSDGEEEPTPKRRCLELGAVSPKAEIHINFWQTLLISDLLSNVRNMCIFAGVAV</sequence>